<dbReference type="PANTHER" id="PTHR33930:SF2">
    <property type="entry name" value="BLR3452 PROTEIN"/>
    <property type="match status" value="1"/>
</dbReference>
<evidence type="ECO:0000259" key="1">
    <source>
        <dbReference type="Pfam" id="PF02627"/>
    </source>
</evidence>
<dbReference type="STRING" id="1121391.SAMN02745206_03374"/>
<keyword evidence="3" id="KW-1185">Reference proteome</keyword>
<dbReference type="InterPro" id="IPR029032">
    <property type="entry name" value="AhpD-like"/>
</dbReference>
<feature type="domain" description="Carboxymuconolactone decarboxylase-like" evidence="1">
    <location>
        <begin position="17"/>
        <end position="94"/>
    </location>
</feature>
<keyword evidence="2" id="KW-0575">Peroxidase</keyword>
<sequence length="112" mass="12207">MAENMEAALERLQQNAPRLMESFFRLHDTVIEDGVLSAKTKRLIQVGIATALRCEPCIRRSVQGAMEQGASREEILEAAGVAVLMGGAPSMAYCARHVMDEVEAFEKAKAQG</sequence>
<protein>
    <submittedName>
        <fullName evidence="2">Alkylhydroperoxidase AhpD family core domain-containing protein</fullName>
    </submittedName>
</protein>
<dbReference type="InterPro" id="IPR003779">
    <property type="entry name" value="CMD-like"/>
</dbReference>
<evidence type="ECO:0000313" key="2">
    <source>
        <dbReference type="EMBL" id="SHG16396.1"/>
    </source>
</evidence>
<dbReference type="RefSeq" id="WP_073041593.1">
    <property type="nucleotide sequence ID" value="NZ_FQVB01000046.1"/>
</dbReference>
<gene>
    <name evidence="2" type="ORF">SAMN02745206_03374</name>
</gene>
<name>A0A1M5HKA6_9BACT</name>
<dbReference type="AlphaFoldDB" id="A0A1M5HKA6"/>
<accession>A0A1M5HKA6</accession>
<reference evidence="3" key="1">
    <citation type="submission" date="2016-11" db="EMBL/GenBank/DDBJ databases">
        <authorList>
            <person name="Varghese N."/>
            <person name="Submissions S."/>
        </authorList>
    </citation>
    <scope>NUCLEOTIDE SEQUENCE [LARGE SCALE GENOMIC DNA]</scope>
    <source>
        <strain evidence="3">DSM 9756</strain>
    </source>
</reference>
<dbReference type="EMBL" id="FQVB01000046">
    <property type="protein sequence ID" value="SHG16396.1"/>
    <property type="molecule type" value="Genomic_DNA"/>
</dbReference>
<dbReference type="SUPFAM" id="SSF69118">
    <property type="entry name" value="AhpD-like"/>
    <property type="match status" value="1"/>
</dbReference>
<evidence type="ECO:0000313" key="3">
    <source>
        <dbReference type="Proteomes" id="UP000184076"/>
    </source>
</evidence>
<organism evidence="2 3">
    <name type="scientific">Desulfacinum infernum DSM 9756</name>
    <dbReference type="NCBI Taxonomy" id="1121391"/>
    <lineage>
        <taxon>Bacteria</taxon>
        <taxon>Pseudomonadati</taxon>
        <taxon>Thermodesulfobacteriota</taxon>
        <taxon>Syntrophobacteria</taxon>
        <taxon>Syntrophobacterales</taxon>
        <taxon>Syntrophobacteraceae</taxon>
        <taxon>Desulfacinum</taxon>
    </lineage>
</organism>
<dbReference type="Proteomes" id="UP000184076">
    <property type="component" value="Unassembled WGS sequence"/>
</dbReference>
<proteinExistence type="predicted"/>
<dbReference type="OrthoDB" id="1683318at2"/>
<dbReference type="Gene3D" id="1.20.1290.10">
    <property type="entry name" value="AhpD-like"/>
    <property type="match status" value="1"/>
</dbReference>
<keyword evidence="2" id="KW-0560">Oxidoreductase</keyword>
<dbReference type="PANTHER" id="PTHR33930">
    <property type="entry name" value="ALKYL HYDROPEROXIDE REDUCTASE AHPD"/>
    <property type="match status" value="1"/>
</dbReference>
<dbReference type="GO" id="GO:0051920">
    <property type="term" value="F:peroxiredoxin activity"/>
    <property type="evidence" value="ECO:0007669"/>
    <property type="project" value="InterPro"/>
</dbReference>
<dbReference type="Pfam" id="PF02627">
    <property type="entry name" value="CMD"/>
    <property type="match status" value="1"/>
</dbReference>